<dbReference type="Proteomes" id="UP000886998">
    <property type="component" value="Unassembled WGS sequence"/>
</dbReference>
<keyword evidence="2" id="KW-1185">Reference proteome</keyword>
<reference evidence="1" key="1">
    <citation type="submission" date="2020-08" db="EMBL/GenBank/DDBJ databases">
        <title>Multicomponent nature underlies the extraordinary mechanical properties of spider dragline silk.</title>
        <authorList>
            <person name="Kono N."/>
            <person name="Nakamura H."/>
            <person name="Mori M."/>
            <person name="Yoshida Y."/>
            <person name="Ohtoshi R."/>
            <person name="Malay A.D."/>
            <person name="Moran D.A.P."/>
            <person name="Tomita M."/>
            <person name="Numata K."/>
            <person name="Arakawa K."/>
        </authorList>
    </citation>
    <scope>NUCLEOTIDE SEQUENCE</scope>
</reference>
<protein>
    <submittedName>
        <fullName evidence="1">Uncharacterized protein</fullName>
    </submittedName>
</protein>
<dbReference type="AlphaFoldDB" id="A0A8X6YNU8"/>
<evidence type="ECO:0000313" key="1">
    <source>
        <dbReference type="EMBL" id="GFY74265.1"/>
    </source>
</evidence>
<proteinExistence type="predicted"/>
<evidence type="ECO:0000313" key="2">
    <source>
        <dbReference type="Proteomes" id="UP000886998"/>
    </source>
</evidence>
<gene>
    <name evidence="1" type="ORF">TNIN_478431</name>
</gene>
<organism evidence="1 2">
    <name type="scientific">Trichonephila inaurata madagascariensis</name>
    <dbReference type="NCBI Taxonomy" id="2747483"/>
    <lineage>
        <taxon>Eukaryota</taxon>
        <taxon>Metazoa</taxon>
        <taxon>Ecdysozoa</taxon>
        <taxon>Arthropoda</taxon>
        <taxon>Chelicerata</taxon>
        <taxon>Arachnida</taxon>
        <taxon>Araneae</taxon>
        <taxon>Araneomorphae</taxon>
        <taxon>Entelegynae</taxon>
        <taxon>Araneoidea</taxon>
        <taxon>Nephilidae</taxon>
        <taxon>Trichonephila</taxon>
        <taxon>Trichonephila inaurata</taxon>
    </lineage>
</organism>
<name>A0A8X6YNU8_9ARAC</name>
<dbReference type="EMBL" id="BMAV01020638">
    <property type="protein sequence ID" value="GFY74265.1"/>
    <property type="molecule type" value="Genomic_DNA"/>
</dbReference>
<comment type="caution">
    <text evidence="1">The sequence shown here is derived from an EMBL/GenBank/DDBJ whole genome shotgun (WGS) entry which is preliminary data.</text>
</comment>
<sequence>MNTTVVNTYVGSASIELSICVDVDGCVHLELPTTVKQLKGPRDFSVNRMSEISTEGMPNNVLLCKHIPYVYQQMGLQHEVDFKRSDSKLSGQIREGSWGEG</sequence>
<accession>A0A8X6YNU8</accession>